<dbReference type="GO" id="GO:0008810">
    <property type="term" value="F:cellulase activity"/>
    <property type="evidence" value="ECO:0007669"/>
    <property type="project" value="UniProtKB-EC"/>
</dbReference>
<comment type="similarity">
    <text evidence="3">Belongs to the glycosyl hydrolase 45 (cellulase K) family.</text>
</comment>
<feature type="domain" description="Expansin-like EG45" evidence="12">
    <location>
        <begin position="511"/>
        <end position="617"/>
    </location>
</feature>
<dbReference type="Proteomes" id="UP001224775">
    <property type="component" value="Unassembled WGS sequence"/>
</dbReference>
<keyword evidence="5 13" id="KW-0378">Hydrolase</keyword>
<feature type="compositionally biased region" description="Pro residues" evidence="11">
    <location>
        <begin position="468"/>
        <end position="495"/>
    </location>
</feature>
<evidence type="ECO:0000256" key="2">
    <source>
        <dbReference type="ARBA" id="ARBA00007072"/>
    </source>
</evidence>
<feature type="region of interest" description="Disordered" evidence="11">
    <location>
        <begin position="714"/>
        <end position="836"/>
    </location>
</feature>
<evidence type="ECO:0000256" key="4">
    <source>
        <dbReference type="ARBA" id="ARBA00012601"/>
    </source>
</evidence>
<evidence type="ECO:0000256" key="10">
    <source>
        <dbReference type="PROSITE-ProRule" id="PRU10069"/>
    </source>
</evidence>
<protein>
    <recommendedName>
        <fullName evidence="4 10">Cellulase</fullName>
        <ecNumber evidence="4 10">3.2.1.4</ecNumber>
    </recommendedName>
</protein>
<dbReference type="EC" id="3.2.1.4" evidence="4 10"/>
<keyword evidence="6" id="KW-0136">Cellulose degradation</keyword>
<dbReference type="SUPFAM" id="SSF50685">
    <property type="entry name" value="Barwin-like endoglucanases"/>
    <property type="match status" value="1"/>
</dbReference>
<evidence type="ECO:0000256" key="7">
    <source>
        <dbReference type="ARBA" id="ARBA00023277"/>
    </source>
</evidence>
<name>A0AAD8Y4R5_9STRA</name>
<dbReference type="Pfam" id="PF00759">
    <property type="entry name" value="Glyco_hydro_9"/>
    <property type="match status" value="1"/>
</dbReference>
<dbReference type="SUPFAM" id="SSF48208">
    <property type="entry name" value="Six-hairpin glycosidases"/>
    <property type="match status" value="1"/>
</dbReference>
<keyword evidence="7" id="KW-0119">Carbohydrate metabolism</keyword>
<feature type="region of interest" description="Disordered" evidence="11">
    <location>
        <begin position="456"/>
        <end position="502"/>
    </location>
</feature>
<dbReference type="InterPro" id="IPR008928">
    <property type="entry name" value="6-hairpin_glycosidase_sf"/>
</dbReference>
<feature type="compositionally biased region" description="Low complexity" evidence="11">
    <location>
        <begin position="801"/>
        <end position="811"/>
    </location>
</feature>
<reference evidence="13" key="1">
    <citation type="submission" date="2023-06" db="EMBL/GenBank/DDBJ databases">
        <title>Survivors Of The Sea: Transcriptome response of Skeletonema marinoi to long-term dormancy.</title>
        <authorList>
            <person name="Pinder M.I.M."/>
            <person name="Kourtchenko O."/>
            <person name="Robertson E.K."/>
            <person name="Larsson T."/>
            <person name="Maumus F."/>
            <person name="Osuna-Cruz C.M."/>
            <person name="Vancaester E."/>
            <person name="Stenow R."/>
            <person name="Vandepoele K."/>
            <person name="Ploug H."/>
            <person name="Bruchert V."/>
            <person name="Godhe A."/>
            <person name="Topel M."/>
        </authorList>
    </citation>
    <scope>NUCLEOTIDE SEQUENCE</scope>
    <source>
        <strain evidence="13">R05AC</strain>
    </source>
</reference>
<evidence type="ECO:0000256" key="9">
    <source>
        <dbReference type="ARBA" id="ARBA00023326"/>
    </source>
</evidence>
<feature type="active site" description="Nucleophile" evidence="10">
    <location>
        <position position="508"/>
    </location>
</feature>
<evidence type="ECO:0000313" key="14">
    <source>
        <dbReference type="Proteomes" id="UP001224775"/>
    </source>
</evidence>
<dbReference type="InterPro" id="IPR000334">
    <property type="entry name" value="Glyco_hydro_45"/>
</dbReference>
<dbReference type="GO" id="GO:0030245">
    <property type="term" value="P:cellulose catabolic process"/>
    <property type="evidence" value="ECO:0007669"/>
    <property type="project" value="UniProtKB-KW"/>
</dbReference>
<feature type="compositionally biased region" description="Low complexity" evidence="11">
    <location>
        <begin position="825"/>
        <end position="836"/>
    </location>
</feature>
<comment type="caution">
    <text evidence="13">The sequence shown here is derived from an EMBL/GenBank/DDBJ whole genome shotgun (WGS) entry which is preliminary data.</text>
</comment>
<dbReference type="Gene3D" id="2.40.40.10">
    <property type="entry name" value="RlpA-like domain"/>
    <property type="match status" value="1"/>
</dbReference>
<feature type="compositionally biased region" description="Pro residues" evidence="11">
    <location>
        <begin position="723"/>
        <end position="738"/>
    </location>
</feature>
<dbReference type="AlphaFoldDB" id="A0AAD8Y4R5"/>
<comment type="catalytic activity">
    <reaction evidence="1 10">
        <text>Endohydrolysis of (1-&gt;4)-beta-D-glucosidic linkages in cellulose, lichenin and cereal beta-D-glucans.</text>
        <dbReference type="EC" id="3.2.1.4"/>
    </reaction>
</comment>
<evidence type="ECO:0000313" key="13">
    <source>
        <dbReference type="EMBL" id="KAK1739442.1"/>
    </source>
</evidence>
<dbReference type="InterPro" id="IPR001701">
    <property type="entry name" value="Glyco_hydro_9"/>
</dbReference>
<evidence type="ECO:0000256" key="3">
    <source>
        <dbReference type="ARBA" id="ARBA00007793"/>
    </source>
</evidence>
<evidence type="ECO:0000256" key="11">
    <source>
        <dbReference type="SAM" id="MobiDB-lite"/>
    </source>
</evidence>
<sequence length="919" mass="97759">MYLTAYALGDSTVQSYKSAMTQSSHFKAMGQWDWATVAAAGTLSLYAVSNDLSSAEKTSIEANIISFADQIKASIDAEGYPSNLAFPSEYSKYPWGSNSFIMNRMIALAYAFEITSDVSYQKYILRSMDYIMGTNAMDISYVTGYGEKAETDTHDRWAWTIGQDTFWPKGWLSGGPNNELINDYETPGGVAAAKSYAAPGTAPHAWGSKENTINWNAPLAWVAWYIENKAVPVLGGCDGNCPPTVQSLSNIKVQMDSSVSLTLSASDYDGTIVSWEVTSPSFGVLTGDAPNLVYTPNTGALGTDTFTFRAIDDSGDASNFASVTITVRDCNLIDVFSVPSTYAAFQGSYNYVHVSEDGPSLSNLKTPAHNVQWQDPGLYQFSLELEVEPYYADLKQCMTVENLSGADASFTLSGCSVNGIDGEYWVTQQDGNEMWVEKNNLWALVFTNDANYTPQFCRGDGTASPTPQVTPNPTQPPVNTPPPTPPTSTPPPTPPTGGNTATTTRYWDCSGGSCGCSFVPTGLGDNQPVHCHSNAMFAAPSGNPFGATYYGAAAISEALGGGNWMSSGCGKCWKVTGYSPITASSTTLVLKGTNYCPPSNAACAGNNVHFDIAAPGFDVTEFSQSNTCSEREPEEATGFASCGRWMIDSQNPNENCNCDAFNDTVLKAGCNNFYNLKWDNPDVAYEEVNCPDELAQLHCGHPYATENNMPETCSNNLFTASPPTFPPTNVPSSQPTPEPSTLSPTAPPTDAPSPNPTPGATTLSPTAPPTNAPTKLITSAPTNPAPTSNPTPNPTSPPSKDPTSQPTSKPTTAPPSNAPTPPPTNAATLNPTSPPTSGGTFCCGDRNTGYQQCNNSNWCNQSTNNCNMCGGFMTTVPIQRTGCCSWWGDCSSQDPTSNPGCHYLQSDCEGGCGGTWQAF</sequence>
<evidence type="ECO:0000256" key="8">
    <source>
        <dbReference type="ARBA" id="ARBA00023295"/>
    </source>
</evidence>
<dbReference type="InterPro" id="IPR007112">
    <property type="entry name" value="Expansin/allergen_DPBB_dom"/>
</dbReference>
<organism evidence="13 14">
    <name type="scientific">Skeletonema marinoi</name>
    <dbReference type="NCBI Taxonomy" id="267567"/>
    <lineage>
        <taxon>Eukaryota</taxon>
        <taxon>Sar</taxon>
        <taxon>Stramenopiles</taxon>
        <taxon>Ochrophyta</taxon>
        <taxon>Bacillariophyta</taxon>
        <taxon>Coscinodiscophyceae</taxon>
        <taxon>Thalassiosirophycidae</taxon>
        <taxon>Thalassiosirales</taxon>
        <taxon>Skeletonemataceae</taxon>
        <taxon>Skeletonema</taxon>
        <taxon>Skeletonema marinoi-dohrnii complex</taxon>
    </lineage>
</organism>
<evidence type="ECO:0000259" key="12">
    <source>
        <dbReference type="PROSITE" id="PS50842"/>
    </source>
</evidence>
<evidence type="ECO:0000256" key="6">
    <source>
        <dbReference type="ARBA" id="ARBA00023001"/>
    </source>
</evidence>
<dbReference type="PROSITE" id="PS01140">
    <property type="entry name" value="GLYCOSYL_HYDROL_F45"/>
    <property type="match status" value="1"/>
</dbReference>
<dbReference type="InterPro" id="IPR012341">
    <property type="entry name" value="6hp_glycosidase-like_sf"/>
</dbReference>
<keyword evidence="9" id="KW-0624">Polysaccharide degradation</keyword>
<keyword evidence="14" id="KW-1185">Reference proteome</keyword>
<accession>A0AAD8Y4R5</accession>
<feature type="compositionally biased region" description="Pro residues" evidence="11">
    <location>
        <begin position="812"/>
        <end position="824"/>
    </location>
</feature>
<dbReference type="EMBL" id="JATAAI010000018">
    <property type="protein sequence ID" value="KAK1739442.1"/>
    <property type="molecule type" value="Genomic_DNA"/>
</dbReference>
<feature type="compositionally biased region" description="Pro residues" evidence="11">
    <location>
        <begin position="745"/>
        <end position="757"/>
    </location>
</feature>
<dbReference type="Gene3D" id="1.50.10.10">
    <property type="match status" value="1"/>
</dbReference>
<evidence type="ECO:0000256" key="5">
    <source>
        <dbReference type="ARBA" id="ARBA00022801"/>
    </source>
</evidence>
<comment type="similarity">
    <text evidence="2">Belongs to the glycosyl hydrolase 9 (cellulase E) family.</text>
</comment>
<dbReference type="Gene3D" id="2.60.40.3440">
    <property type="match status" value="1"/>
</dbReference>
<feature type="compositionally biased region" description="Pro residues" evidence="11">
    <location>
        <begin position="783"/>
        <end position="800"/>
    </location>
</feature>
<keyword evidence="8 13" id="KW-0326">Glycosidase</keyword>
<proteinExistence type="inferred from homology"/>
<evidence type="ECO:0000256" key="1">
    <source>
        <dbReference type="ARBA" id="ARBA00000966"/>
    </source>
</evidence>
<dbReference type="PROSITE" id="PS50842">
    <property type="entry name" value="EXPANSIN_EG45"/>
    <property type="match status" value="1"/>
</dbReference>
<gene>
    <name evidence="13" type="ORF">QTG54_009985</name>
</gene>
<dbReference type="Pfam" id="PF17963">
    <property type="entry name" value="Big_9"/>
    <property type="match status" value="1"/>
</dbReference>
<dbReference type="InterPro" id="IPR036908">
    <property type="entry name" value="RlpA-like_sf"/>
</dbReference>